<dbReference type="EMBL" id="CALNXI010002268">
    <property type="protein sequence ID" value="CAH3185573.1"/>
    <property type="molecule type" value="Genomic_DNA"/>
</dbReference>
<gene>
    <name evidence="5" type="ORF">PEVE_00016198</name>
</gene>
<feature type="non-terminal residue" evidence="5">
    <location>
        <position position="1"/>
    </location>
</feature>
<feature type="domain" description="Hydantoinase/oxoprolinase N-terminal" evidence="2">
    <location>
        <begin position="157"/>
        <end position="330"/>
    </location>
</feature>
<proteinExistence type="predicted"/>
<dbReference type="Proteomes" id="UP001159427">
    <property type="component" value="Unassembled WGS sequence"/>
</dbReference>
<evidence type="ECO:0000259" key="3">
    <source>
        <dbReference type="Pfam" id="PF06032"/>
    </source>
</evidence>
<evidence type="ECO:0000313" key="5">
    <source>
        <dbReference type="EMBL" id="CAH3185573.1"/>
    </source>
</evidence>
<dbReference type="Pfam" id="PF05378">
    <property type="entry name" value="Hydant_A_N"/>
    <property type="match status" value="1"/>
</dbReference>
<keyword evidence="6" id="KW-1185">Reference proteome</keyword>
<reference evidence="5 6" key="1">
    <citation type="submission" date="2022-05" db="EMBL/GenBank/DDBJ databases">
        <authorList>
            <consortium name="Genoscope - CEA"/>
            <person name="William W."/>
        </authorList>
    </citation>
    <scope>NUCLEOTIDE SEQUENCE [LARGE SCALE GENOMIC DNA]</scope>
</reference>
<sequence length="1117" mass="119931">LEQLPHIWETAMAGAPEAEAGTEVAMDVHMSLTTPVFSFSFSVKIADKLLAAGAIVGGVTLAVLVSQQPERVADAVRSVLQAPGLAVQSIMPGSILVTLECNKVNSFLLLIERFETGIVKQQLEEQFKKLGLEGEIEVTLVNSREWYQEIDQIRLCVGVDVGETNTDAVILLNKEILCSTKVLTTWEVTSGIVKAISSATKQLPTALQKNPSKHIARVNIGTTHFVNAIVQRKNLAKVAVLRLCARATTAIPPLCDFPGDLKNVIGGMHFFLSGGYQYNGTCIADVDEEEVKTTIEEIKKAGIKNVAIVGVFSPVSGKQEDQVGAIIKSVCPDMSMTLSHEVGLIGLLERENAAVLNESLKPLCHRTVKAFCSALNKLGLKCPLYLTQNDGTIISAERIRHLPVYTFASGPTNSMRGAAFLSGTKDAIVLDIGGTTTDVGLIKGGFPKQASTTVKGEITVGPKSVGYKLTSEALVFEGGKTMTSTDIAVASGFCDDIGDKERVKHIPEEVRTGSLKFIKKKIEAAIDRVKISKDDQLVILVGGGSILANPEKSQTLKGASKVVCPEYYQVANAVGAALSEVSGTFDQVISMDNTTREDARTYAEKEAKRKAVEAGADEKTLKVIDVVEVPLAYLPGNAVRYYLKVIGDLKEIDNSNSPEAFSGGGLSKVELTDEPSSFEQAPVSSDRFFDQGDTIVFTEPYIDPATGDWILNKFDIECISTGAGILGCGGGGSPYLGRLRTLELLKAGKEIRIIHPNKLGSSPSLTGPVGLTALMGAPMIDLEKLFSGRESNSALEAVQTILFNGDNVKEKTVTDEIRITEDVQLLEKAQPSQPHKTIVAVVCGDVGGINSMEPLAIGAERGLPIVDADGVGRAFPELQMFLPFVYGSPPYPAAIGDEKGNVIAVTFANSPKCLEDFFREKTIEMGCASGFAVVLDWKDVKEKCVPYSLSRVWRLGNSVLRAKHKKVSPVSSILQHENGKVLIVGKIADIHRATEGGFNKGSLIIEGSARFSGIKLNIEFQNENYVAFILRSDGSKDVLATVPDLISLVDEDTGQPIITEEVRYGLRVAAIASPCFPLWTTPQGLATVGPAVFGYQDVVYNPVNVYKKHPPIPAARN</sequence>
<evidence type="ECO:0000259" key="4">
    <source>
        <dbReference type="Pfam" id="PF20906"/>
    </source>
</evidence>
<evidence type="ECO:0000259" key="1">
    <source>
        <dbReference type="Pfam" id="PF01968"/>
    </source>
</evidence>
<dbReference type="InterPro" id="IPR008040">
    <property type="entry name" value="Hydant_A_N"/>
</dbReference>
<dbReference type="Gene3D" id="3.40.1610.10">
    <property type="entry name" value="CV3147-like domain"/>
    <property type="match status" value="1"/>
</dbReference>
<dbReference type="PANTHER" id="PTHR11365">
    <property type="entry name" value="5-OXOPROLINASE RELATED"/>
    <property type="match status" value="1"/>
</dbReference>
<dbReference type="InterPro" id="IPR010318">
    <property type="entry name" value="S-Me-THD_N"/>
</dbReference>
<comment type="caution">
    <text evidence="5">The sequence shown here is derived from an EMBL/GenBank/DDBJ whole genome shotgun (WGS) entry which is preliminary data.</text>
</comment>
<dbReference type="SUPFAM" id="SSF53067">
    <property type="entry name" value="Actin-like ATPase domain"/>
    <property type="match status" value="1"/>
</dbReference>
<dbReference type="InterPro" id="IPR045079">
    <property type="entry name" value="Oxoprolinase-like"/>
</dbReference>
<feature type="domain" description="S-Me-THD-like C-terminal" evidence="4">
    <location>
        <begin position="912"/>
        <end position="1103"/>
    </location>
</feature>
<dbReference type="InterPro" id="IPR002821">
    <property type="entry name" value="Hydantoinase_A"/>
</dbReference>
<dbReference type="Pfam" id="PF20906">
    <property type="entry name" value="S-Me-THD_C"/>
    <property type="match status" value="1"/>
</dbReference>
<dbReference type="Gene3D" id="2.40.390.10">
    <property type="entry name" value="CV3147-like"/>
    <property type="match status" value="1"/>
</dbReference>
<evidence type="ECO:0000259" key="2">
    <source>
        <dbReference type="Pfam" id="PF05378"/>
    </source>
</evidence>
<dbReference type="PANTHER" id="PTHR11365:SF10">
    <property type="entry name" value="HYDANTOINASE_OXOPROLINASE"/>
    <property type="match status" value="1"/>
</dbReference>
<accession>A0ABN8S1Z3</accession>
<dbReference type="Pfam" id="PF06032">
    <property type="entry name" value="S-Me-THD_N"/>
    <property type="match status" value="1"/>
</dbReference>
<evidence type="ECO:0000313" key="6">
    <source>
        <dbReference type="Proteomes" id="UP001159427"/>
    </source>
</evidence>
<dbReference type="InterPro" id="IPR024071">
    <property type="entry name" value="S-Me-THD_C_sf"/>
</dbReference>
<dbReference type="Gene3D" id="3.30.420.40">
    <property type="match status" value="1"/>
</dbReference>
<dbReference type="InterPro" id="IPR048350">
    <property type="entry name" value="S-Me-THD-like_C"/>
</dbReference>
<dbReference type="SUPFAM" id="SSF160991">
    <property type="entry name" value="CV3147-like"/>
    <property type="match status" value="1"/>
</dbReference>
<protein>
    <submittedName>
        <fullName evidence="5">Uncharacterized protein</fullName>
    </submittedName>
</protein>
<name>A0ABN8S1Z3_9CNID</name>
<dbReference type="Pfam" id="PF01968">
    <property type="entry name" value="Hydantoinase_A"/>
    <property type="match status" value="1"/>
</dbReference>
<feature type="domain" description="S-Me-THD N-terminal" evidence="3">
    <location>
        <begin position="715"/>
        <end position="906"/>
    </location>
</feature>
<organism evidence="5 6">
    <name type="scientific">Porites evermanni</name>
    <dbReference type="NCBI Taxonomy" id="104178"/>
    <lineage>
        <taxon>Eukaryota</taxon>
        <taxon>Metazoa</taxon>
        <taxon>Cnidaria</taxon>
        <taxon>Anthozoa</taxon>
        <taxon>Hexacorallia</taxon>
        <taxon>Scleractinia</taxon>
        <taxon>Fungiina</taxon>
        <taxon>Poritidae</taxon>
        <taxon>Porites</taxon>
    </lineage>
</organism>
<dbReference type="InterPro" id="IPR043129">
    <property type="entry name" value="ATPase_NBD"/>
</dbReference>
<dbReference type="InterPro" id="IPR027479">
    <property type="entry name" value="S-Me-THD_N_sf"/>
</dbReference>
<feature type="domain" description="Hydantoinase A/oxoprolinase" evidence="1">
    <location>
        <begin position="350"/>
        <end position="458"/>
    </location>
</feature>